<dbReference type="Proteomes" id="UP000092177">
    <property type="component" value="Chromosome 6"/>
</dbReference>
<evidence type="ECO:0000313" key="3">
    <source>
        <dbReference type="Proteomes" id="UP000092177"/>
    </source>
</evidence>
<keyword evidence="3" id="KW-1185">Reference proteome</keyword>
<dbReference type="OrthoDB" id="5086080at2759"/>
<dbReference type="CDD" id="cd14688">
    <property type="entry name" value="bZIP_YAP"/>
    <property type="match status" value="1"/>
</dbReference>
<accession>A0A1B7Y4L4</accession>
<evidence type="ECO:0000256" key="1">
    <source>
        <dbReference type="SAM" id="MobiDB-lite"/>
    </source>
</evidence>
<comment type="caution">
    <text evidence="2">The sequence shown here is derived from an EMBL/GenBank/DDBJ whole genome shotgun (WGS) entry which is preliminary data.</text>
</comment>
<dbReference type="GeneID" id="28867562"/>
<feature type="compositionally biased region" description="Basic and acidic residues" evidence="1">
    <location>
        <begin position="33"/>
        <end position="43"/>
    </location>
</feature>
<protein>
    <submittedName>
        <fullName evidence="2">BZIP transcription factor</fullName>
    </submittedName>
</protein>
<feature type="compositionally biased region" description="Polar residues" evidence="1">
    <location>
        <begin position="1"/>
        <end position="28"/>
    </location>
</feature>
<dbReference type="RefSeq" id="XP_018155478.1">
    <property type="nucleotide sequence ID" value="XM_018303455.1"/>
</dbReference>
<reference evidence="3" key="1">
    <citation type="journal article" date="2017" name="BMC Genomics">
        <title>Gapless genome assembly of Colletotrichum higginsianum reveals chromosome structure and association of transposable elements with secondary metabolite gene clusters.</title>
        <authorList>
            <person name="Dallery J.-F."/>
            <person name="Lapalu N."/>
            <person name="Zampounis A."/>
            <person name="Pigne S."/>
            <person name="Luyten I."/>
            <person name="Amselem J."/>
            <person name="Wittenberg A.H.J."/>
            <person name="Zhou S."/>
            <person name="de Queiroz M.V."/>
            <person name="Robin G.P."/>
            <person name="Auger A."/>
            <person name="Hainaut M."/>
            <person name="Henrissat B."/>
            <person name="Kim K.-T."/>
            <person name="Lee Y.-H."/>
            <person name="Lespinet O."/>
            <person name="Schwartz D.C."/>
            <person name="Thon M.R."/>
            <person name="O'Connell R.J."/>
        </authorList>
    </citation>
    <scope>NUCLEOTIDE SEQUENCE [LARGE SCALE GENOMIC DNA]</scope>
    <source>
        <strain evidence="3">IMI 349063</strain>
    </source>
</reference>
<dbReference type="AlphaFoldDB" id="A0A1B7Y4L4"/>
<organism evidence="2 3">
    <name type="scientific">Colletotrichum higginsianum (strain IMI 349063)</name>
    <name type="common">Crucifer anthracnose fungus</name>
    <dbReference type="NCBI Taxonomy" id="759273"/>
    <lineage>
        <taxon>Eukaryota</taxon>
        <taxon>Fungi</taxon>
        <taxon>Dikarya</taxon>
        <taxon>Ascomycota</taxon>
        <taxon>Pezizomycotina</taxon>
        <taxon>Sordariomycetes</taxon>
        <taxon>Hypocreomycetidae</taxon>
        <taxon>Glomerellales</taxon>
        <taxon>Glomerellaceae</taxon>
        <taxon>Colletotrichum</taxon>
        <taxon>Colletotrichum destructivum species complex</taxon>
    </lineage>
</organism>
<proteinExistence type="predicted"/>
<sequence length="556" mass="62506">MKMASTPTSPALDTASRTQRNSQTATSQRLKKREYDRKAQRVAREKKKNRIAQLESLVEKLSHQDDNATTASLMAQLSRVTEQRNKLVTCLRTTSSVFSSHVREAETWGLDEAMGELPLHRPLDLVSHEASSLSPSATLGTASVPVQENDADTNKNQQNVNDGEMLLDESIFDIDHLLEDVVFESEFSTNTPPVMISQPRSPPPTLASLTEKSSLNMAQQQGQLPKCHCSSTFLVRRLSDGSQVSCNNWKAGNEILKEPFVLSNAVLDLEDNTSEDIPVHAVLHGWDSLAHSGRMTPLWSKVRQLDELCFSACGQTERLAVLFIIHLLMRAYADPGLVKLAVIPQWYLKSPLQEISHDPSADYFAWYGAPNLSQIITALTRQCRPALRYRFAVSPHQYCGNMFWHMFKEHLRIVWPYDFRDCYVRNVQLGTYGLSSLFKETVRNLRCWTMEPDFFDRFPELRQDIPRFPGTPSPAAAYQFQFAFSRNSTTSPGMDMFLTGCLIDPKKTGKREGEENLDKSIARGDTGQCELSAKTYISGFLLNGVGADDILDSVNL</sequence>
<dbReference type="InterPro" id="IPR021833">
    <property type="entry name" value="DUF3425"/>
</dbReference>
<dbReference type="EMBL" id="LTAN01000006">
    <property type="protein sequence ID" value="OBR06960.1"/>
    <property type="molecule type" value="Genomic_DNA"/>
</dbReference>
<feature type="region of interest" description="Disordered" evidence="1">
    <location>
        <begin position="1"/>
        <end position="48"/>
    </location>
</feature>
<dbReference type="PANTHER" id="PTHR37012">
    <property type="entry name" value="B-ZIP TRANSCRIPTION FACTOR (EUROFUNG)-RELATED"/>
    <property type="match status" value="1"/>
</dbReference>
<dbReference type="PANTHER" id="PTHR37012:SF7">
    <property type="entry name" value="B-ZIP TRANSCRIPTION FACTOR (EUROFUNG)-RELATED"/>
    <property type="match status" value="1"/>
</dbReference>
<dbReference type="Pfam" id="PF11905">
    <property type="entry name" value="DUF3425"/>
    <property type="match status" value="1"/>
</dbReference>
<dbReference type="VEuPathDB" id="FungiDB:CH63R_08481"/>
<gene>
    <name evidence="2" type="ORF">CH63R_08481</name>
</gene>
<dbReference type="KEGG" id="chig:CH63R_08481"/>
<evidence type="ECO:0000313" key="2">
    <source>
        <dbReference type="EMBL" id="OBR06960.1"/>
    </source>
</evidence>
<name>A0A1B7Y4L4_COLHI</name>